<evidence type="ECO:0000256" key="5">
    <source>
        <dbReference type="ARBA" id="ARBA00022691"/>
    </source>
</evidence>
<evidence type="ECO:0000259" key="6">
    <source>
        <dbReference type="Pfam" id="PF00590"/>
    </source>
</evidence>
<dbReference type="InterPro" id="IPR014777">
    <property type="entry name" value="4pyrrole_Mease_sub1"/>
</dbReference>
<dbReference type="InterPro" id="IPR014776">
    <property type="entry name" value="4pyrrole_Mease_sub2"/>
</dbReference>
<dbReference type="EMBL" id="CP001710">
    <property type="protein sequence ID" value="ADL59358.1"/>
    <property type="molecule type" value="Genomic_DNA"/>
</dbReference>
<organism evidence="8 9">
    <name type="scientific">Methanothermobacter marburgensis (strain ATCC BAA-927 / DSM 2133 / JCM 14651 / NBRC 100331 / OCM 82 / Marburg)</name>
    <name type="common">Methanobacterium thermoautotrophicum</name>
    <dbReference type="NCBI Taxonomy" id="79929"/>
    <lineage>
        <taxon>Archaea</taxon>
        <taxon>Methanobacteriati</taxon>
        <taxon>Methanobacteriota</taxon>
        <taxon>Methanomada group</taxon>
        <taxon>Methanobacteria</taxon>
        <taxon>Methanobacteriales</taxon>
        <taxon>Methanobacteriaceae</taxon>
        <taxon>Methanothermobacter</taxon>
    </lineage>
</organism>
<dbReference type="InterPro" id="IPR035996">
    <property type="entry name" value="4pyrrol_Methylase_sf"/>
</dbReference>
<comment type="pathway">
    <text evidence="1">Cofactor biosynthesis; adenosylcobalamin biosynthesis.</text>
</comment>
<evidence type="ECO:0000256" key="1">
    <source>
        <dbReference type="ARBA" id="ARBA00004953"/>
    </source>
</evidence>
<dbReference type="GeneID" id="9705501"/>
<evidence type="ECO:0000313" key="8">
    <source>
        <dbReference type="EMBL" id="ADL59358.1"/>
    </source>
</evidence>
<dbReference type="InterPro" id="IPR006363">
    <property type="entry name" value="Cbl_synth_CobJ/CibH_dom"/>
</dbReference>
<dbReference type="InterPro" id="IPR051810">
    <property type="entry name" value="Precorrin_MeTrfase"/>
</dbReference>
<reference evidence="8 9" key="2">
    <citation type="journal article" date="2010" name="J. Bacteriol.">
        <title>Complete genome sequence of Methanothermobacter marburgensis, a methanoarchaeon model organism.</title>
        <authorList>
            <person name="Liesegang H."/>
            <person name="Kaster A.K."/>
            <person name="Wiezer A."/>
            <person name="Goenrich M."/>
            <person name="Wollherr A."/>
            <person name="Seedorf H."/>
            <person name="Gottschalk G."/>
            <person name="Thauer R.K."/>
        </authorList>
    </citation>
    <scope>NUCLEOTIDE SEQUENCE [LARGE SCALE GENOMIC DNA]</scope>
    <source>
        <strain evidence="9">ATCC BAA-927 / DSM 2133 / JCM 14651 / NBRC 100331 / OCM 82 / Marburg</strain>
    </source>
</reference>
<keyword evidence="4 8" id="KW-0808">Transferase</keyword>
<dbReference type="PaxDb" id="79929-MTBMA_c17900"/>
<dbReference type="UniPathway" id="UPA00148"/>
<keyword evidence="3 8" id="KW-0489">Methyltransferase</keyword>
<dbReference type="OrthoDB" id="35891at2157"/>
<dbReference type="PANTHER" id="PTHR47036:SF1">
    <property type="entry name" value="COBALT-FACTOR III C(17)-METHYLTRANSFERASE-RELATED"/>
    <property type="match status" value="1"/>
</dbReference>
<name>D9PYR0_METTM</name>
<dbReference type="EC" id="2.1.1.131" evidence="8"/>
<dbReference type="Pfam" id="PF00590">
    <property type="entry name" value="TP_methylase"/>
    <property type="match status" value="1"/>
</dbReference>
<dbReference type="KEGG" id="mmg:MTBMA_c17900"/>
<evidence type="ECO:0000256" key="3">
    <source>
        <dbReference type="ARBA" id="ARBA00022603"/>
    </source>
</evidence>
<dbReference type="SUPFAM" id="SSF53790">
    <property type="entry name" value="Tetrapyrrole methylase"/>
    <property type="match status" value="1"/>
</dbReference>
<dbReference type="GO" id="GO:0009236">
    <property type="term" value="P:cobalamin biosynthetic process"/>
    <property type="evidence" value="ECO:0007669"/>
    <property type="project" value="UniProtKB-UniPathway"/>
</dbReference>
<dbReference type="Proteomes" id="UP000000345">
    <property type="component" value="Chromosome"/>
</dbReference>
<dbReference type="CDD" id="cd11646">
    <property type="entry name" value="Precorrin_3B_C17_MT"/>
    <property type="match status" value="1"/>
</dbReference>
<dbReference type="Gene3D" id="3.30.950.10">
    <property type="entry name" value="Methyltransferase, Cobalt-precorrin-4 Transmethylase, Domain 2"/>
    <property type="match status" value="1"/>
</dbReference>
<dbReference type="InterPro" id="IPR007212">
    <property type="entry name" value="Zf-like"/>
</dbReference>
<dbReference type="RefSeq" id="WP_013296568.1">
    <property type="nucleotide sequence ID" value="NC_014408.1"/>
</dbReference>
<dbReference type="NCBIfam" id="TIGR01466">
    <property type="entry name" value="cobJ_cbiH"/>
    <property type="match status" value="1"/>
</dbReference>
<dbReference type="AlphaFoldDB" id="D9PYR0"/>
<dbReference type="GO" id="GO:0032259">
    <property type="term" value="P:methylation"/>
    <property type="evidence" value="ECO:0007669"/>
    <property type="project" value="UniProtKB-KW"/>
</dbReference>
<feature type="domain" description="Cysteine-rich small" evidence="7">
    <location>
        <begin position="260"/>
        <end position="329"/>
    </location>
</feature>
<proteinExistence type="predicted"/>
<reference key="1">
    <citation type="submission" date="2009-08" db="EMBL/GenBank/DDBJ databases">
        <title>The genome sequence of Methanothermobacter marburgensis.</title>
        <authorList>
            <person name="Kaster A."/>
            <person name="Seedorf H."/>
            <person name="Goenrich M."/>
            <person name="Wiezer A."/>
            <person name="Liesegang H."/>
            <person name="Thauer R."/>
            <person name="Gottschalk G."/>
        </authorList>
    </citation>
    <scope>NUCLEOTIDE SEQUENCE</scope>
    <source>
        <strain>Marburg</strain>
    </source>
</reference>
<dbReference type="Gene3D" id="3.40.1010.10">
    <property type="entry name" value="Cobalt-precorrin-4 Transmethylase, Domain 1"/>
    <property type="match status" value="1"/>
</dbReference>
<evidence type="ECO:0000259" key="7">
    <source>
        <dbReference type="Pfam" id="PF04071"/>
    </source>
</evidence>
<dbReference type="PATRIC" id="fig|79929.8.peg.1727"/>
<evidence type="ECO:0000256" key="2">
    <source>
        <dbReference type="ARBA" id="ARBA00022573"/>
    </source>
</evidence>
<evidence type="ECO:0000313" key="9">
    <source>
        <dbReference type="Proteomes" id="UP000000345"/>
    </source>
</evidence>
<dbReference type="InterPro" id="IPR000878">
    <property type="entry name" value="4pyrrol_Mease"/>
</dbReference>
<sequence>MIRIIGLGPTRDDITVRALRALEESDVVIGYVRYIKQIEDLLEGKEIIKSGMGSELERVEKAIEKHLEGLNVALVSSGDPGVYGMANVFFQIFDKYSGVEFEVIPGVTAVNYAASHLGAPLHDFAVISLSDILTPLSEIRRKIRAAAGTGLVIALYNPLGKRRKKPFREALEILRSELEPETPVGVVRTENGSPQVSIVALGDLNESLVDMSTTIIVGNVTTYTRDGYMITPRGYAVEAPLHELARKFYEENPYGKDSGPDEKCEFYPCHFEGQNCAFCYCPFYPCGEGSTGGYWIRDKGVWSCQDCRWIHTDEAVECVRRGLKRLISEPDDLTERKKELLKLRRECLMASGGNSSK</sequence>
<protein>
    <submittedName>
        <fullName evidence="8">Precorrin-3B C17 methylase</fullName>
        <ecNumber evidence="8">2.1.1.131</ecNumber>
    </submittedName>
</protein>
<keyword evidence="9" id="KW-1185">Reference proteome</keyword>
<keyword evidence="5" id="KW-0949">S-adenosyl-L-methionine</keyword>
<feature type="domain" description="Tetrapyrrole methylase" evidence="6">
    <location>
        <begin position="2"/>
        <end position="188"/>
    </location>
</feature>
<dbReference type="HOGENOM" id="CLU_047948_0_0_2"/>
<gene>
    <name evidence="8" type="primary">cbiH</name>
    <name evidence="8" type="ordered locus">MTBMA_c17900</name>
</gene>
<keyword evidence="2" id="KW-0169">Cobalamin biosynthesis</keyword>
<dbReference type="GeneID" id="41327080"/>
<dbReference type="GO" id="GO:0030789">
    <property type="term" value="F:precorrin-3B C17-methyltransferase activity"/>
    <property type="evidence" value="ECO:0007669"/>
    <property type="project" value="UniProtKB-EC"/>
</dbReference>
<dbReference type="PANTHER" id="PTHR47036">
    <property type="entry name" value="COBALT-FACTOR III C(17)-METHYLTRANSFERASE-RELATED"/>
    <property type="match status" value="1"/>
</dbReference>
<accession>D9PYR0</accession>
<dbReference type="Pfam" id="PF04071">
    <property type="entry name" value="zf-like"/>
    <property type="match status" value="1"/>
</dbReference>
<evidence type="ECO:0000256" key="4">
    <source>
        <dbReference type="ARBA" id="ARBA00022679"/>
    </source>
</evidence>
<dbReference type="STRING" id="79929.MTBMA_c17900"/>